<dbReference type="InterPro" id="IPR015813">
    <property type="entry name" value="Pyrv/PenolPyrv_kinase-like_dom"/>
</dbReference>
<keyword evidence="17" id="KW-1185">Reference proteome</keyword>
<evidence type="ECO:0000256" key="3">
    <source>
        <dbReference type="ARBA" id="ARBA00012142"/>
    </source>
</evidence>
<dbReference type="SUPFAM" id="SSF50800">
    <property type="entry name" value="PK beta-barrel domain-like"/>
    <property type="match status" value="1"/>
</dbReference>
<dbReference type="InterPro" id="IPR015795">
    <property type="entry name" value="Pyrv_Knase_C"/>
</dbReference>
<sequence>MAEHKPFKWKRKTKIVCTMGPAVNNREKMRELMLAGMDLARVNCSHGEPETRTELVRLIREVSAEVGIMVPIMFDLQGPKIRLGRLERDIPLVRGQKLVISSGDQIGSEEELFTTYEYFAQDVNPGEMVLIDDGKIGLRVTAVEGPRVFAEVVVPGVLKQRKGINLPDTKITAPSLSEKDLQDLRQAVSEGVDFVAVSFVRHAEDMVQVRREADAAGKHNLHFISKIERPEALEHLIPIINHSDGVMVARGDLGVEIGSERVPLLQKEIIMRANLAGKFVITATQMLESMIELPVPTRAEASDVANAILDGTDACMLSAETAAGEYPIEAVRMMAKIAQEAEGHAIYRYQSPSLPKGSIHHIPDGVSTAAFHTASLMGARLLVAFTNSGSSALKLSKRHPDTLIVGATIHEHIARRLRAYWGVIPLLISEPASIEEMFQEVQQAIFEKDLVREGDIAILTAGHPLWTSGSTNLLKVMEITAVNES</sequence>
<dbReference type="GO" id="GO:0005524">
    <property type="term" value="F:ATP binding"/>
    <property type="evidence" value="ECO:0007669"/>
    <property type="project" value="UniProtKB-KW"/>
</dbReference>
<dbReference type="Pfam" id="PF00224">
    <property type="entry name" value="PK"/>
    <property type="match status" value="1"/>
</dbReference>
<keyword evidence="11 16" id="KW-0670">Pyruvate</keyword>
<dbReference type="KEGG" id="scor:J3U87_34875"/>
<evidence type="ECO:0000256" key="12">
    <source>
        <dbReference type="NCBIfam" id="TIGR01064"/>
    </source>
</evidence>
<dbReference type="Gene3D" id="2.40.33.10">
    <property type="entry name" value="PK beta-barrel domain-like"/>
    <property type="match status" value="1"/>
</dbReference>
<evidence type="ECO:0000256" key="8">
    <source>
        <dbReference type="ARBA" id="ARBA00022840"/>
    </source>
</evidence>
<keyword evidence="4 13" id="KW-0808">Transferase</keyword>
<dbReference type="RefSeq" id="WP_237380823.1">
    <property type="nucleotide sequence ID" value="NZ_CP071793.1"/>
</dbReference>
<protein>
    <recommendedName>
        <fullName evidence="3 12">Pyruvate kinase</fullName>
        <ecNumber evidence="3 12">2.7.1.40</ecNumber>
    </recommendedName>
</protein>
<evidence type="ECO:0000256" key="10">
    <source>
        <dbReference type="ARBA" id="ARBA00023152"/>
    </source>
</evidence>
<dbReference type="Pfam" id="PF02887">
    <property type="entry name" value="PK_C"/>
    <property type="match status" value="1"/>
</dbReference>
<dbReference type="InterPro" id="IPR036918">
    <property type="entry name" value="Pyrv_Knase_C_sf"/>
</dbReference>
<dbReference type="NCBIfam" id="NF004491">
    <property type="entry name" value="PRK05826.1"/>
    <property type="match status" value="1"/>
</dbReference>
<feature type="domain" description="Pyruvate kinase barrel" evidence="14">
    <location>
        <begin position="11"/>
        <end position="331"/>
    </location>
</feature>
<dbReference type="GO" id="GO:0004743">
    <property type="term" value="F:pyruvate kinase activity"/>
    <property type="evidence" value="ECO:0007669"/>
    <property type="project" value="UniProtKB-UniRule"/>
</dbReference>
<evidence type="ECO:0000256" key="6">
    <source>
        <dbReference type="ARBA" id="ARBA00022741"/>
    </source>
</evidence>
<proteinExistence type="inferred from homology"/>
<organism evidence="16 17">
    <name type="scientific">Sulfidibacter corallicola</name>
    <dbReference type="NCBI Taxonomy" id="2818388"/>
    <lineage>
        <taxon>Bacteria</taxon>
        <taxon>Pseudomonadati</taxon>
        <taxon>Acidobacteriota</taxon>
        <taxon>Holophagae</taxon>
        <taxon>Acanthopleuribacterales</taxon>
        <taxon>Acanthopleuribacteraceae</taxon>
        <taxon>Sulfidibacter</taxon>
    </lineage>
</organism>
<dbReference type="GO" id="GO:0016301">
    <property type="term" value="F:kinase activity"/>
    <property type="evidence" value="ECO:0007669"/>
    <property type="project" value="UniProtKB-KW"/>
</dbReference>
<dbReference type="GO" id="GO:0000287">
    <property type="term" value="F:magnesium ion binding"/>
    <property type="evidence" value="ECO:0007669"/>
    <property type="project" value="UniProtKB-UniRule"/>
</dbReference>
<dbReference type="NCBIfam" id="TIGR01064">
    <property type="entry name" value="pyruv_kin"/>
    <property type="match status" value="1"/>
</dbReference>
<keyword evidence="7 13" id="KW-0418">Kinase</keyword>
<name>A0A8A4TPA5_SULCO</name>
<dbReference type="UniPathway" id="UPA00109">
    <property type="reaction ID" value="UER00188"/>
</dbReference>
<gene>
    <name evidence="16" type="primary">pyk</name>
    <name evidence="16" type="ORF">J3U87_34875</name>
</gene>
<dbReference type="PRINTS" id="PR01050">
    <property type="entry name" value="PYRUVTKNASE"/>
</dbReference>
<evidence type="ECO:0000259" key="14">
    <source>
        <dbReference type="Pfam" id="PF00224"/>
    </source>
</evidence>
<evidence type="ECO:0000256" key="1">
    <source>
        <dbReference type="ARBA" id="ARBA00004997"/>
    </source>
</evidence>
<evidence type="ECO:0000256" key="5">
    <source>
        <dbReference type="ARBA" id="ARBA00022723"/>
    </source>
</evidence>
<keyword evidence="9 13" id="KW-0460">Magnesium</keyword>
<keyword evidence="5" id="KW-0479">Metal-binding</keyword>
<keyword evidence="8" id="KW-0067">ATP-binding</keyword>
<keyword evidence="6" id="KW-0547">Nucleotide-binding</keyword>
<evidence type="ECO:0000256" key="13">
    <source>
        <dbReference type="RuleBase" id="RU000504"/>
    </source>
</evidence>
<evidence type="ECO:0000256" key="9">
    <source>
        <dbReference type="ARBA" id="ARBA00022842"/>
    </source>
</evidence>
<accession>A0A8A4TPA5</accession>
<dbReference type="InterPro" id="IPR011037">
    <property type="entry name" value="Pyrv_Knase-like_insert_dom_sf"/>
</dbReference>
<dbReference type="EMBL" id="CP071793">
    <property type="protein sequence ID" value="QTD50798.1"/>
    <property type="molecule type" value="Genomic_DNA"/>
</dbReference>
<dbReference type="SUPFAM" id="SSF51621">
    <property type="entry name" value="Phosphoenolpyruvate/pyruvate domain"/>
    <property type="match status" value="1"/>
</dbReference>
<dbReference type="AlphaFoldDB" id="A0A8A4TPA5"/>
<reference evidence="16" key="1">
    <citation type="submission" date="2021-03" db="EMBL/GenBank/DDBJ databases">
        <title>Acanthopleuribacteraceae sp. M133.</title>
        <authorList>
            <person name="Wang G."/>
        </authorList>
    </citation>
    <scope>NUCLEOTIDE SEQUENCE</scope>
    <source>
        <strain evidence="16">M133</strain>
    </source>
</reference>
<evidence type="ECO:0000256" key="11">
    <source>
        <dbReference type="ARBA" id="ARBA00023317"/>
    </source>
</evidence>
<dbReference type="NCBIfam" id="NF004978">
    <property type="entry name" value="PRK06354.1"/>
    <property type="match status" value="1"/>
</dbReference>
<feature type="domain" description="Pyruvate kinase C-terminal" evidence="15">
    <location>
        <begin position="366"/>
        <end position="477"/>
    </location>
</feature>
<evidence type="ECO:0000256" key="7">
    <source>
        <dbReference type="ARBA" id="ARBA00022777"/>
    </source>
</evidence>
<dbReference type="InterPro" id="IPR015793">
    <property type="entry name" value="Pyrv_Knase_brl"/>
</dbReference>
<evidence type="ECO:0000256" key="4">
    <source>
        <dbReference type="ARBA" id="ARBA00022679"/>
    </source>
</evidence>
<dbReference type="EC" id="2.7.1.40" evidence="3 12"/>
<dbReference type="InterPro" id="IPR001697">
    <property type="entry name" value="Pyr_Knase"/>
</dbReference>
<dbReference type="Gene3D" id="3.20.20.60">
    <property type="entry name" value="Phosphoenolpyruvate-binding domains"/>
    <property type="match status" value="1"/>
</dbReference>
<dbReference type="Gene3D" id="3.40.1380.20">
    <property type="entry name" value="Pyruvate kinase, C-terminal domain"/>
    <property type="match status" value="1"/>
</dbReference>
<dbReference type="PANTHER" id="PTHR11817">
    <property type="entry name" value="PYRUVATE KINASE"/>
    <property type="match status" value="1"/>
</dbReference>
<evidence type="ECO:0000256" key="2">
    <source>
        <dbReference type="ARBA" id="ARBA00008663"/>
    </source>
</evidence>
<evidence type="ECO:0000313" key="16">
    <source>
        <dbReference type="EMBL" id="QTD50798.1"/>
    </source>
</evidence>
<comment type="pathway">
    <text evidence="1 13">Carbohydrate degradation; glycolysis; pyruvate from D-glyceraldehyde 3-phosphate: step 5/5.</text>
</comment>
<dbReference type="InterPro" id="IPR015806">
    <property type="entry name" value="Pyrv_Knase_insert_dom_sf"/>
</dbReference>
<dbReference type="Proteomes" id="UP000663929">
    <property type="component" value="Chromosome"/>
</dbReference>
<keyword evidence="10 13" id="KW-0324">Glycolysis</keyword>
<dbReference type="InterPro" id="IPR040442">
    <property type="entry name" value="Pyrv_kinase-like_dom_sf"/>
</dbReference>
<evidence type="ECO:0000259" key="15">
    <source>
        <dbReference type="Pfam" id="PF02887"/>
    </source>
</evidence>
<dbReference type="FunFam" id="2.40.33.10:FF:000001">
    <property type="entry name" value="Pyruvate kinase"/>
    <property type="match status" value="1"/>
</dbReference>
<comment type="similarity">
    <text evidence="2 13">Belongs to the pyruvate kinase family.</text>
</comment>
<dbReference type="SUPFAM" id="SSF52935">
    <property type="entry name" value="PK C-terminal domain-like"/>
    <property type="match status" value="1"/>
</dbReference>
<comment type="catalytic activity">
    <reaction evidence="13">
        <text>pyruvate + ATP = phosphoenolpyruvate + ADP + H(+)</text>
        <dbReference type="Rhea" id="RHEA:18157"/>
        <dbReference type="ChEBI" id="CHEBI:15361"/>
        <dbReference type="ChEBI" id="CHEBI:15378"/>
        <dbReference type="ChEBI" id="CHEBI:30616"/>
        <dbReference type="ChEBI" id="CHEBI:58702"/>
        <dbReference type="ChEBI" id="CHEBI:456216"/>
        <dbReference type="EC" id="2.7.1.40"/>
    </reaction>
</comment>
<dbReference type="GO" id="GO:0030955">
    <property type="term" value="F:potassium ion binding"/>
    <property type="evidence" value="ECO:0007669"/>
    <property type="project" value="UniProtKB-UniRule"/>
</dbReference>
<evidence type="ECO:0000313" key="17">
    <source>
        <dbReference type="Proteomes" id="UP000663929"/>
    </source>
</evidence>